<name>A0A4R0GRI7_9ACTN</name>
<dbReference type="GO" id="GO:0004674">
    <property type="term" value="F:protein serine/threonine kinase activity"/>
    <property type="evidence" value="ECO:0007669"/>
    <property type="project" value="UniProtKB-KW"/>
</dbReference>
<feature type="domain" description="Aminoglycoside phosphotransferase" evidence="1">
    <location>
        <begin position="5"/>
        <end position="101"/>
    </location>
</feature>
<protein>
    <submittedName>
        <fullName evidence="2">Serine/threonine protein kinase</fullName>
    </submittedName>
</protein>
<sequence>MAAPTPFARGREADVYALDGDRVLRRYRDGGDVTVEAGFLAHLHESGFPVPRVYHAAGADLVMRRVSGPTMRAALVAGSVAIDPAAELLAGLHRRLHTVAALPGAGHGARILHLDLHPDNVILDPQGAVVIDWRNARHGPPGLDVAMTALILAQVAVDPHQPLAAAAEELLRGYLRAIRGHAVPLVDEVVAIRRANPTQTPAELARLPTAAALVTAALVTAAR</sequence>
<keyword evidence="3" id="KW-1185">Reference proteome</keyword>
<dbReference type="AlphaFoldDB" id="A0A4R0GRI7"/>
<keyword evidence="2" id="KW-0418">Kinase</keyword>
<evidence type="ECO:0000259" key="1">
    <source>
        <dbReference type="Pfam" id="PF01636"/>
    </source>
</evidence>
<dbReference type="Gene3D" id="3.90.1200.10">
    <property type="match status" value="1"/>
</dbReference>
<dbReference type="PANTHER" id="PTHR21310:SF40">
    <property type="entry name" value="AMINOGLYCOSIDE PHOSPHOTRANSFERASE DOMAIN-CONTAINING PROTEIN-RELATED"/>
    <property type="match status" value="1"/>
</dbReference>
<reference evidence="2 3" key="1">
    <citation type="submission" date="2019-02" db="EMBL/GenBank/DDBJ databases">
        <title>Jishengella sp. nov., isolated from a root of Zingiber montanum.</title>
        <authorList>
            <person name="Kuncharoen N."/>
            <person name="Kudo T."/>
            <person name="Masahiro Y."/>
            <person name="Ohkuma M."/>
            <person name="Tanasupawat S."/>
        </authorList>
    </citation>
    <scope>NUCLEOTIDE SEQUENCE [LARGE SCALE GENOMIC DNA]</scope>
    <source>
        <strain evidence="2 3">PLAI 1-1</strain>
    </source>
</reference>
<feature type="domain" description="Aminoglycoside phosphotransferase" evidence="1">
    <location>
        <begin position="109"/>
        <end position="177"/>
    </location>
</feature>
<dbReference type="RefSeq" id="WP_131299380.1">
    <property type="nucleotide sequence ID" value="NZ_SJJR01000001.1"/>
</dbReference>
<dbReference type="Pfam" id="PF01636">
    <property type="entry name" value="APH"/>
    <property type="match status" value="2"/>
</dbReference>
<accession>A0A4R0GRI7</accession>
<evidence type="ECO:0000313" key="3">
    <source>
        <dbReference type="Proteomes" id="UP000292274"/>
    </source>
</evidence>
<dbReference type="OrthoDB" id="9797603at2"/>
<dbReference type="PANTHER" id="PTHR21310">
    <property type="entry name" value="AMINOGLYCOSIDE PHOSPHOTRANSFERASE-RELATED-RELATED"/>
    <property type="match status" value="1"/>
</dbReference>
<dbReference type="InterPro" id="IPR002575">
    <property type="entry name" value="Aminoglycoside_PTrfase"/>
</dbReference>
<comment type="caution">
    <text evidence="2">The sequence shown here is derived from an EMBL/GenBank/DDBJ whole genome shotgun (WGS) entry which is preliminary data.</text>
</comment>
<dbReference type="InterPro" id="IPR011009">
    <property type="entry name" value="Kinase-like_dom_sf"/>
</dbReference>
<dbReference type="SUPFAM" id="SSF56112">
    <property type="entry name" value="Protein kinase-like (PK-like)"/>
    <property type="match status" value="1"/>
</dbReference>
<dbReference type="Proteomes" id="UP000292274">
    <property type="component" value="Unassembled WGS sequence"/>
</dbReference>
<keyword evidence="2" id="KW-0723">Serine/threonine-protein kinase</keyword>
<dbReference type="EMBL" id="SJJR01000001">
    <property type="protein sequence ID" value="TCC00221.1"/>
    <property type="molecule type" value="Genomic_DNA"/>
</dbReference>
<proteinExistence type="predicted"/>
<evidence type="ECO:0000313" key="2">
    <source>
        <dbReference type="EMBL" id="TCC00221.1"/>
    </source>
</evidence>
<keyword evidence="2" id="KW-0808">Transferase</keyword>
<organism evidence="2 3">
    <name type="scientific">Micromonospora zingiberis</name>
    <dbReference type="NCBI Taxonomy" id="2053011"/>
    <lineage>
        <taxon>Bacteria</taxon>
        <taxon>Bacillati</taxon>
        <taxon>Actinomycetota</taxon>
        <taxon>Actinomycetes</taxon>
        <taxon>Micromonosporales</taxon>
        <taxon>Micromonosporaceae</taxon>
        <taxon>Micromonospora</taxon>
    </lineage>
</organism>
<gene>
    <name evidence="2" type="ORF">E0H26_00490</name>
</gene>
<dbReference type="InterPro" id="IPR051678">
    <property type="entry name" value="AGP_Transferase"/>
</dbReference>